<dbReference type="HOGENOM" id="CLU_2334790_0_0_1"/>
<reference evidence="1 2" key="1">
    <citation type="submission" date="2014-02" db="EMBL/GenBank/DDBJ databases">
        <title>Single nucleus genome sequencing reveals high similarity among nuclei of an endomycorrhizal fungus.</title>
        <authorList>
            <person name="Lin K."/>
            <person name="Geurts R."/>
            <person name="Zhang Z."/>
            <person name="Limpens E."/>
            <person name="Saunders D.G."/>
            <person name="Mu D."/>
            <person name="Pang E."/>
            <person name="Cao H."/>
            <person name="Cha H."/>
            <person name="Lin T."/>
            <person name="Zhou Q."/>
            <person name="Shang Y."/>
            <person name="Li Y."/>
            <person name="Ivanov S."/>
            <person name="Sharma T."/>
            <person name="Velzen R.V."/>
            <person name="Ruijter N.D."/>
            <person name="Aanen D.K."/>
            <person name="Win J."/>
            <person name="Kamoun S."/>
            <person name="Bisseling T."/>
            <person name="Huang S."/>
        </authorList>
    </citation>
    <scope>NUCLEOTIDE SEQUENCE [LARGE SCALE GENOMIC DNA]</scope>
    <source>
        <strain evidence="2">DAOM197198w</strain>
    </source>
</reference>
<organism evidence="1 2">
    <name type="scientific">Rhizophagus irregularis (strain DAOM 197198w)</name>
    <name type="common">Glomus intraradices</name>
    <dbReference type="NCBI Taxonomy" id="1432141"/>
    <lineage>
        <taxon>Eukaryota</taxon>
        <taxon>Fungi</taxon>
        <taxon>Fungi incertae sedis</taxon>
        <taxon>Mucoromycota</taxon>
        <taxon>Glomeromycotina</taxon>
        <taxon>Glomeromycetes</taxon>
        <taxon>Glomerales</taxon>
        <taxon>Glomeraceae</taxon>
        <taxon>Rhizophagus</taxon>
    </lineage>
</organism>
<evidence type="ECO:0000313" key="1">
    <source>
        <dbReference type="EMBL" id="EXX52461.1"/>
    </source>
</evidence>
<dbReference type="Proteomes" id="UP000022910">
    <property type="component" value="Unassembled WGS sequence"/>
</dbReference>
<proteinExistence type="predicted"/>
<name>A0A015JZ62_RHIIW</name>
<dbReference type="AlphaFoldDB" id="A0A015JZ62"/>
<accession>A0A015JZ62</accession>
<gene>
    <name evidence="1" type="ORF">RirG_252790</name>
</gene>
<keyword evidence="2" id="KW-1185">Reference proteome</keyword>
<dbReference type="EMBL" id="JEMT01029291">
    <property type="protein sequence ID" value="EXX52461.1"/>
    <property type="molecule type" value="Genomic_DNA"/>
</dbReference>
<sequence length="98" mass="11182">MSGFTSSSSSNNIKTEIVRLVESQKEKASLLAYFTKYQDQQTEVFSDLSNFEADEDLVTLRLSCLVTESYLILSFLSCFLSSNPPQKMHSCYRRSTRC</sequence>
<evidence type="ECO:0000313" key="2">
    <source>
        <dbReference type="Proteomes" id="UP000022910"/>
    </source>
</evidence>
<protein>
    <submittedName>
        <fullName evidence="1">Uncharacterized protein</fullName>
    </submittedName>
</protein>
<comment type="caution">
    <text evidence="1">The sequence shown here is derived from an EMBL/GenBank/DDBJ whole genome shotgun (WGS) entry which is preliminary data.</text>
</comment>